<accession>A0A099NQZ8</accession>
<dbReference type="InterPro" id="IPR011701">
    <property type="entry name" value="MFS"/>
</dbReference>
<comment type="subcellular location">
    <subcellularLocation>
        <location evidence="1">Membrane</location>
        <topology evidence="1">Multi-pass membrane protein</topology>
    </subcellularLocation>
</comment>
<dbReference type="GO" id="GO:0022857">
    <property type="term" value="F:transmembrane transporter activity"/>
    <property type="evidence" value="ECO:0007669"/>
    <property type="project" value="InterPro"/>
</dbReference>
<name>A0A099NQZ8_PICKU</name>
<evidence type="ECO:0000256" key="5">
    <source>
        <dbReference type="ARBA" id="ARBA00023136"/>
    </source>
</evidence>
<dbReference type="Proteomes" id="UP000029867">
    <property type="component" value="Unassembled WGS sequence"/>
</dbReference>
<evidence type="ECO:0000313" key="8">
    <source>
        <dbReference type="EMBL" id="KGK34364.1"/>
    </source>
</evidence>
<evidence type="ECO:0000313" key="9">
    <source>
        <dbReference type="EMBL" id="KGK34367.1"/>
    </source>
</evidence>
<reference evidence="10" key="1">
    <citation type="journal article" date="2014" name="Microb. Cell Fact.">
        <title>Exploiting Issatchenkia orientalis SD108 for succinic acid production.</title>
        <authorList>
            <person name="Xiao H."/>
            <person name="Shao Z."/>
            <person name="Jiang Y."/>
            <person name="Dole S."/>
            <person name="Zhao H."/>
        </authorList>
    </citation>
    <scope>NUCLEOTIDE SEQUENCE [LARGE SCALE GENOMIC DNA]</scope>
    <source>
        <strain evidence="10">SD108</strain>
    </source>
</reference>
<dbReference type="InterPro" id="IPR020846">
    <property type="entry name" value="MFS_dom"/>
</dbReference>
<dbReference type="VEuPathDB" id="FungiDB:C5L36_0C06220"/>
<dbReference type="Pfam" id="PF07690">
    <property type="entry name" value="MFS_1"/>
    <property type="match status" value="1"/>
</dbReference>
<dbReference type="PANTHER" id="PTHR43791:SF46">
    <property type="entry name" value="MAJOR FACILITATOR SUPERFAMILY (MFS) PROFILE DOMAIN-CONTAINING PROTEIN-RELATED"/>
    <property type="match status" value="1"/>
</dbReference>
<gene>
    <name evidence="9" type="ORF">JL09_g6486</name>
    <name evidence="8" type="ORF">JL09_g6489</name>
</gene>
<dbReference type="GO" id="GO:0005886">
    <property type="term" value="C:plasma membrane"/>
    <property type="evidence" value="ECO:0007669"/>
    <property type="project" value="TreeGrafter"/>
</dbReference>
<dbReference type="Gene3D" id="1.20.1250.20">
    <property type="entry name" value="MFS general substrate transporter like domains"/>
    <property type="match status" value="1"/>
</dbReference>
<keyword evidence="5 6" id="KW-0472">Membrane</keyword>
<keyword evidence="2" id="KW-0813">Transport</keyword>
<evidence type="ECO:0000256" key="3">
    <source>
        <dbReference type="ARBA" id="ARBA00022692"/>
    </source>
</evidence>
<protein>
    <recommendedName>
        <fullName evidence="7">Major facilitator superfamily (MFS) profile domain-containing protein</fullName>
    </recommendedName>
</protein>
<keyword evidence="3 6" id="KW-0812">Transmembrane</keyword>
<evidence type="ECO:0000256" key="6">
    <source>
        <dbReference type="SAM" id="Phobius"/>
    </source>
</evidence>
<comment type="caution">
    <text evidence="9">The sequence shown here is derived from an EMBL/GenBank/DDBJ whole genome shotgun (WGS) entry which is preliminary data.</text>
</comment>
<evidence type="ECO:0000259" key="7">
    <source>
        <dbReference type="PROSITE" id="PS50850"/>
    </source>
</evidence>
<dbReference type="eggNOG" id="KOG2533">
    <property type="taxonomic scope" value="Eukaryota"/>
</dbReference>
<feature type="transmembrane region" description="Helical" evidence="6">
    <location>
        <begin position="40"/>
        <end position="60"/>
    </location>
</feature>
<dbReference type="EMBL" id="JQFK01001719">
    <property type="protein sequence ID" value="KGK34367.1"/>
    <property type="molecule type" value="Genomic_DNA"/>
</dbReference>
<organism evidence="9 10">
    <name type="scientific">Pichia kudriavzevii</name>
    <name type="common">Yeast</name>
    <name type="synonym">Issatchenkia orientalis</name>
    <dbReference type="NCBI Taxonomy" id="4909"/>
    <lineage>
        <taxon>Eukaryota</taxon>
        <taxon>Fungi</taxon>
        <taxon>Dikarya</taxon>
        <taxon>Ascomycota</taxon>
        <taxon>Saccharomycotina</taxon>
        <taxon>Pichiomycetes</taxon>
        <taxon>Pichiales</taxon>
        <taxon>Pichiaceae</taxon>
        <taxon>Pichia</taxon>
    </lineage>
</organism>
<dbReference type="AlphaFoldDB" id="A0A099NQZ8"/>
<dbReference type="EMBL" id="JQFK01001722">
    <property type="protein sequence ID" value="KGK34364.1"/>
    <property type="molecule type" value="Genomic_DNA"/>
</dbReference>
<reference evidence="9" key="2">
    <citation type="submission" date="2014-08" db="EMBL/GenBank/DDBJ databases">
        <title>Exploiting Issatchenkia orientalis SD108 for Succinic Acid Production.</title>
        <authorList>
            <person name="Xiao H."/>
            <person name="Shao Z."/>
            <person name="Jiang Y."/>
            <person name="Dole S."/>
            <person name="Zhao H."/>
        </authorList>
    </citation>
    <scope>NUCLEOTIDE SEQUENCE [LARGE SCALE GENOMIC DNA]</scope>
    <source>
        <strain evidence="9">SD108</strain>
    </source>
</reference>
<evidence type="ECO:0000256" key="4">
    <source>
        <dbReference type="ARBA" id="ARBA00022989"/>
    </source>
</evidence>
<proteinExistence type="predicted"/>
<feature type="domain" description="Major facilitator superfamily (MFS) profile" evidence="7">
    <location>
        <begin position="1"/>
        <end position="82"/>
    </location>
</feature>
<evidence type="ECO:0000256" key="1">
    <source>
        <dbReference type="ARBA" id="ARBA00004141"/>
    </source>
</evidence>
<dbReference type="PROSITE" id="PS50850">
    <property type="entry name" value="MFS"/>
    <property type="match status" value="1"/>
</dbReference>
<dbReference type="SUPFAM" id="SSF103473">
    <property type="entry name" value="MFS general substrate transporter"/>
    <property type="match status" value="1"/>
</dbReference>
<keyword evidence="4 6" id="KW-1133">Transmembrane helix</keyword>
<dbReference type="PANTHER" id="PTHR43791">
    <property type="entry name" value="PERMEASE-RELATED"/>
    <property type="match status" value="1"/>
</dbReference>
<dbReference type="InterPro" id="IPR036259">
    <property type="entry name" value="MFS_trans_sf"/>
</dbReference>
<dbReference type="HOGENOM" id="CLU_2558591_0_0_1"/>
<feature type="transmembrane region" description="Helical" evidence="6">
    <location>
        <begin position="12"/>
        <end position="34"/>
    </location>
</feature>
<evidence type="ECO:0000313" key="10">
    <source>
        <dbReference type="Proteomes" id="UP000029867"/>
    </source>
</evidence>
<evidence type="ECO:0000256" key="2">
    <source>
        <dbReference type="ARBA" id="ARBA00022448"/>
    </source>
</evidence>
<sequence length="82" mass="9247">MSKELGLSNNQFSAALTVFFVPYIVFEILSNFMLKLVKPHLWLAAMIFLFGVVTICMAWSRNYGGLIVCRLFLGIFEAVVPV</sequence>